<dbReference type="STRING" id="1392247.A0A3N4KI05"/>
<evidence type="ECO:0000313" key="3">
    <source>
        <dbReference type="EMBL" id="RPB09048.1"/>
    </source>
</evidence>
<organism evidence="3 4">
    <name type="scientific">Morchella conica CCBAS932</name>
    <dbReference type="NCBI Taxonomy" id="1392247"/>
    <lineage>
        <taxon>Eukaryota</taxon>
        <taxon>Fungi</taxon>
        <taxon>Dikarya</taxon>
        <taxon>Ascomycota</taxon>
        <taxon>Pezizomycotina</taxon>
        <taxon>Pezizomycetes</taxon>
        <taxon>Pezizales</taxon>
        <taxon>Morchellaceae</taxon>
        <taxon>Morchella</taxon>
    </lineage>
</organism>
<evidence type="ECO:0000256" key="2">
    <source>
        <dbReference type="SAM" id="SignalP"/>
    </source>
</evidence>
<feature type="transmembrane region" description="Helical" evidence="1">
    <location>
        <begin position="225"/>
        <end position="246"/>
    </location>
</feature>
<protein>
    <recommendedName>
        <fullName evidence="5">Mannose 6-phosphate receptor domain-containing protein</fullName>
    </recommendedName>
</protein>
<evidence type="ECO:0000256" key="1">
    <source>
        <dbReference type="SAM" id="Phobius"/>
    </source>
</evidence>
<evidence type="ECO:0008006" key="5">
    <source>
        <dbReference type="Google" id="ProtNLM"/>
    </source>
</evidence>
<dbReference type="AlphaFoldDB" id="A0A3N4KI05"/>
<gene>
    <name evidence="3" type="ORF">P167DRAFT_327546</name>
</gene>
<sequence>MRLRPFIFPLLLSAAHGVRSSKDTTEDTDYVYADRIEVSCLSRSIDTGDHIQDPTTGALQYSPFATCNETNTPLAFGFNRDHRELNCTIPFLSDEMFHLLEFYVHHDSPLACRIPARPLGGGFDVGRVGVGGSVEGAEWVPLVFSLAGKLEFSHLHIANRMNVILHLSAPGVIDSATAYSTSPLLESTRIIIGDPLTLRFAVRWYASTELPSLRSGKIEDDEGNLLVWVLVIVILVGLVGVGGVMLRKRRGGGGGRGGIIGNGVGVRGVSGASTGGAGYGEGGYGGFKGVTRSGGYGYGGFSGKRKD</sequence>
<evidence type="ECO:0000313" key="4">
    <source>
        <dbReference type="Proteomes" id="UP000277580"/>
    </source>
</evidence>
<dbReference type="EMBL" id="ML119156">
    <property type="protein sequence ID" value="RPB09048.1"/>
    <property type="molecule type" value="Genomic_DNA"/>
</dbReference>
<keyword evidence="1" id="KW-0472">Membrane</keyword>
<name>A0A3N4KI05_9PEZI</name>
<keyword evidence="1" id="KW-1133">Transmembrane helix</keyword>
<proteinExistence type="predicted"/>
<keyword evidence="1" id="KW-0812">Transmembrane</keyword>
<keyword evidence="2" id="KW-0732">Signal</keyword>
<dbReference type="Proteomes" id="UP000277580">
    <property type="component" value="Unassembled WGS sequence"/>
</dbReference>
<dbReference type="InParanoid" id="A0A3N4KI05"/>
<reference evidence="3 4" key="1">
    <citation type="journal article" date="2018" name="Nat. Ecol. Evol.">
        <title>Pezizomycetes genomes reveal the molecular basis of ectomycorrhizal truffle lifestyle.</title>
        <authorList>
            <person name="Murat C."/>
            <person name="Payen T."/>
            <person name="Noel B."/>
            <person name="Kuo A."/>
            <person name="Morin E."/>
            <person name="Chen J."/>
            <person name="Kohler A."/>
            <person name="Krizsan K."/>
            <person name="Balestrini R."/>
            <person name="Da Silva C."/>
            <person name="Montanini B."/>
            <person name="Hainaut M."/>
            <person name="Levati E."/>
            <person name="Barry K.W."/>
            <person name="Belfiori B."/>
            <person name="Cichocki N."/>
            <person name="Clum A."/>
            <person name="Dockter R.B."/>
            <person name="Fauchery L."/>
            <person name="Guy J."/>
            <person name="Iotti M."/>
            <person name="Le Tacon F."/>
            <person name="Lindquist E.A."/>
            <person name="Lipzen A."/>
            <person name="Malagnac F."/>
            <person name="Mello A."/>
            <person name="Molinier V."/>
            <person name="Miyauchi S."/>
            <person name="Poulain J."/>
            <person name="Riccioni C."/>
            <person name="Rubini A."/>
            <person name="Sitrit Y."/>
            <person name="Splivallo R."/>
            <person name="Traeger S."/>
            <person name="Wang M."/>
            <person name="Zifcakova L."/>
            <person name="Wipf D."/>
            <person name="Zambonelli A."/>
            <person name="Paolocci F."/>
            <person name="Nowrousian M."/>
            <person name="Ottonello S."/>
            <person name="Baldrian P."/>
            <person name="Spatafora J.W."/>
            <person name="Henrissat B."/>
            <person name="Nagy L.G."/>
            <person name="Aury J.M."/>
            <person name="Wincker P."/>
            <person name="Grigoriev I.V."/>
            <person name="Bonfante P."/>
            <person name="Martin F.M."/>
        </authorList>
    </citation>
    <scope>NUCLEOTIDE SEQUENCE [LARGE SCALE GENOMIC DNA]</scope>
    <source>
        <strain evidence="3 4">CCBAS932</strain>
    </source>
</reference>
<dbReference type="OrthoDB" id="18530at2759"/>
<accession>A0A3N4KI05</accession>
<feature type="chain" id="PRO_5018206206" description="Mannose 6-phosphate receptor domain-containing protein" evidence="2">
    <location>
        <begin position="21"/>
        <end position="307"/>
    </location>
</feature>
<feature type="signal peptide" evidence="2">
    <location>
        <begin position="1"/>
        <end position="20"/>
    </location>
</feature>
<keyword evidence="4" id="KW-1185">Reference proteome</keyword>
<dbReference type="PANTHER" id="PTHR40368:SF1">
    <property type="entry name" value="YALI0F14399P"/>
    <property type="match status" value="1"/>
</dbReference>
<dbReference type="PANTHER" id="PTHR40368">
    <property type="entry name" value="YALI0F14399P"/>
    <property type="match status" value="1"/>
</dbReference>